<organism evidence="4">
    <name type="scientific">Auxenochlorella protothecoides</name>
    <name type="common">Green microalga</name>
    <name type="synonym">Chlorella protothecoides</name>
    <dbReference type="NCBI Taxonomy" id="3075"/>
    <lineage>
        <taxon>Eukaryota</taxon>
        <taxon>Viridiplantae</taxon>
        <taxon>Chlorophyta</taxon>
        <taxon>core chlorophytes</taxon>
        <taxon>Trebouxiophyceae</taxon>
        <taxon>Chlorellales</taxon>
        <taxon>Chlorellaceae</taxon>
        <taxon>Auxenochlorella</taxon>
    </lineage>
</organism>
<reference evidence="4" key="1">
    <citation type="submission" date="2015-08" db="EMBL/GenBank/DDBJ databases">
        <authorList>
            <person name="Babu N.S."/>
            <person name="Beckwith C.J."/>
            <person name="Beseler K.G."/>
            <person name="Brison A."/>
            <person name="Carone J.V."/>
            <person name="Caskin T.P."/>
            <person name="Diamond M."/>
            <person name="Durham M.E."/>
            <person name="Foxe J.M."/>
            <person name="Go M."/>
            <person name="Henderson B.A."/>
            <person name="Jones I.B."/>
            <person name="McGettigan J.A."/>
            <person name="Micheletti S.J."/>
            <person name="Nasrallah M.E."/>
            <person name="Ortiz D."/>
            <person name="Piller C.R."/>
            <person name="Privatt S.R."/>
            <person name="Schneider S.L."/>
            <person name="Sharp S."/>
            <person name="Smith T.C."/>
            <person name="Stanton J.D."/>
            <person name="Ullery H.E."/>
            <person name="Wilson R.J."/>
            <person name="Serrano M.G."/>
            <person name="Buck G."/>
            <person name="Lee V."/>
            <person name="Wang Y."/>
            <person name="Carvalho R."/>
            <person name="Voegtly L."/>
            <person name="Shi R."/>
            <person name="Duckworth R."/>
            <person name="Johnson A."/>
            <person name="Loviza R."/>
            <person name="Walstead R."/>
            <person name="Shah Z."/>
            <person name="Kiflezghi M."/>
            <person name="Wade K."/>
            <person name="Ball S.L."/>
            <person name="Bradley K.W."/>
            <person name="Asai D.J."/>
            <person name="Bowman C.A."/>
            <person name="Russell D.A."/>
            <person name="Pope W.H."/>
            <person name="Jacobs-Sera D."/>
            <person name="Hendrix R.W."/>
            <person name="Hatfull G.F."/>
        </authorList>
    </citation>
    <scope>NUCLEOTIDE SEQUENCE</scope>
</reference>
<dbReference type="EMBL" id="GDKF01007526">
    <property type="protein sequence ID" value="JAT71096.1"/>
    <property type="molecule type" value="Transcribed_RNA"/>
</dbReference>
<protein>
    <recommendedName>
        <fullName evidence="3">SAP domain-containing protein</fullName>
    </recommendedName>
</protein>
<dbReference type="GO" id="GO:0080008">
    <property type="term" value="C:Cul4-RING E3 ubiquitin ligase complex"/>
    <property type="evidence" value="ECO:0007669"/>
    <property type="project" value="TreeGrafter"/>
</dbReference>
<dbReference type="PANTHER" id="PTHR31879">
    <property type="entry name" value="DET1- AND DDB1-ASSOCIATED PROTEIN 1"/>
    <property type="match status" value="1"/>
</dbReference>
<evidence type="ECO:0000259" key="3">
    <source>
        <dbReference type="PROSITE" id="PS50800"/>
    </source>
</evidence>
<name>A0A1D1ZVW8_AUXPR</name>
<feature type="region of interest" description="Disordered" evidence="2">
    <location>
        <begin position="135"/>
        <end position="205"/>
    </location>
</feature>
<dbReference type="PANTHER" id="PTHR31879:SF2">
    <property type="entry name" value="DET1- AND DDB1-ASSOCIATED PROTEIN 1"/>
    <property type="match status" value="1"/>
</dbReference>
<comment type="similarity">
    <text evidence="1">Belongs to the DDA1 family.</text>
</comment>
<proteinExistence type="inferred from homology"/>
<feature type="non-terminal residue" evidence="4">
    <location>
        <position position="1"/>
    </location>
</feature>
<dbReference type="AlphaFoldDB" id="A0A1D1ZVW8"/>
<dbReference type="GO" id="GO:0032436">
    <property type="term" value="P:positive regulation of proteasomal ubiquitin-dependent protein catabolic process"/>
    <property type="evidence" value="ECO:0007669"/>
    <property type="project" value="TreeGrafter"/>
</dbReference>
<sequence>GYRFLMPIATCIWKLLGPHAQQRDRVLKPEVNAVNARHAPLLPANQLAPDPRSLGKYHRCVCSARKLASGRVAGHMSQVAGFLADLPSRGHFTRTKPGPTFLSPATPYIASHDTDPPASQVIKSDPTSILVRALQSRKEEAKRKQGGKAAADKGKRQLDDGPDAPGRGAKRAHEGAEGAGPSASRAAGGSPLFQPSTVTPVGGLPSPSEAKFSRLALQAWTLRQLQTLLKAWALPSSGKKDDLVARILRAQAAAGDGG</sequence>
<accession>A0A1D1ZVW8</accession>
<dbReference type="Pfam" id="PF10172">
    <property type="entry name" value="DDA1"/>
    <property type="match status" value="1"/>
</dbReference>
<feature type="compositionally biased region" description="Basic and acidic residues" evidence="2">
    <location>
        <begin position="150"/>
        <end position="159"/>
    </location>
</feature>
<dbReference type="SUPFAM" id="SSF68906">
    <property type="entry name" value="SAP domain"/>
    <property type="match status" value="1"/>
</dbReference>
<evidence type="ECO:0000313" key="4">
    <source>
        <dbReference type="EMBL" id="JAT71096.1"/>
    </source>
</evidence>
<evidence type="ECO:0000256" key="1">
    <source>
        <dbReference type="ARBA" id="ARBA00008042"/>
    </source>
</evidence>
<gene>
    <name evidence="4" type="ORF">g.101026</name>
</gene>
<dbReference type="InterPro" id="IPR003034">
    <property type="entry name" value="SAP_dom"/>
</dbReference>
<dbReference type="InterPro" id="IPR033575">
    <property type="entry name" value="DDA1-like"/>
</dbReference>
<dbReference type="InterPro" id="IPR018276">
    <property type="entry name" value="DDA1_dom"/>
</dbReference>
<dbReference type="Gene3D" id="1.10.720.30">
    <property type="entry name" value="SAP domain"/>
    <property type="match status" value="1"/>
</dbReference>
<dbReference type="PROSITE" id="PS50800">
    <property type="entry name" value="SAP"/>
    <property type="match status" value="1"/>
</dbReference>
<dbReference type="InterPro" id="IPR036361">
    <property type="entry name" value="SAP_dom_sf"/>
</dbReference>
<dbReference type="Pfam" id="PF02037">
    <property type="entry name" value="SAP"/>
    <property type="match status" value="1"/>
</dbReference>
<feature type="compositionally biased region" description="Low complexity" evidence="2">
    <location>
        <begin position="179"/>
        <end position="191"/>
    </location>
</feature>
<evidence type="ECO:0000256" key="2">
    <source>
        <dbReference type="SAM" id="MobiDB-lite"/>
    </source>
</evidence>
<feature type="domain" description="SAP" evidence="3">
    <location>
        <begin position="217"/>
        <end position="251"/>
    </location>
</feature>